<reference evidence="2 3" key="1">
    <citation type="submission" date="2019-05" db="EMBL/GenBank/DDBJ databases">
        <title>Another draft genome of Portunus trituberculatus and its Hox gene families provides insights of decapod evolution.</title>
        <authorList>
            <person name="Jeong J.-H."/>
            <person name="Song I."/>
            <person name="Kim S."/>
            <person name="Choi T."/>
            <person name="Kim D."/>
            <person name="Ryu S."/>
            <person name="Kim W."/>
        </authorList>
    </citation>
    <scope>NUCLEOTIDE SEQUENCE [LARGE SCALE GENOMIC DNA]</scope>
    <source>
        <tissue evidence="2">Muscle</tissue>
    </source>
</reference>
<sequence>MLCGAGRGAALRPSLRAGVPAAGVRFPWRRATPCESVRRRGTREEAQGDTQAPRGLSMGAGSGEGAERAHVGSDPSSSSSRSRSRQPPSASGSATATTEGGAEGRGGEEIIPRLQFAMRQPARRRPGEQRP</sequence>
<dbReference type="AlphaFoldDB" id="A0A5B7K3S7"/>
<comment type="caution">
    <text evidence="2">The sequence shown here is derived from an EMBL/GenBank/DDBJ whole genome shotgun (WGS) entry which is preliminary data.</text>
</comment>
<evidence type="ECO:0000313" key="2">
    <source>
        <dbReference type="EMBL" id="MPC99264.1"/>
    </source>
</evidence>
<feature type="region of interest" description="Disordered" evidence="1">
    <location>
        <begin position="1"/>
        <end position="131"/>
    </location>
</feature>
<accession>A0A5B7K3S7</accession>
<feature type="compositionally biased region" description="Basic and acidic residues" evidence="1">
    <location>
        <begin position="36"/>
        <end position="46"/>
    </location>
</feature>
<evidence type="ECO:0000313" key="3">
    <source>
        <dbReference type="Proteomes" id="UP000324222"/>
    </source>
</evidence>
<dbReference type="Proteomes" id="UP000324222">
    <property type="component" value="Unassembled WGS sequence"/>
</dbReference>
<keyword evidence="3" id="KW-1185">Reference proteome</keyword>
<proteinExistence type="predicted"/>
<gene>
    <name evidence="2" type="ORF">E2C01_094668</name>
</gene>
<organism evidence="2 3">
    <name type="scientific">Portunus trituberculatus</name>
    <name type="common">Swimming crab</name>
    <name type="synonym">Neptunus trituberculatus</name>
    <dbReference type="NCBI Taxonomy" id="210409"/>
    <lineage>
        <taxon>Eukaryota</taxon>
        <taxon>Metazoa</taxon>
        <taxon>Ecdysozoa</taxon>
        <taxon>Arthropoda</taxon>
        <taxon>Crustacea</taxon>
        <taxon>Multicrustacea</taxon>
        <taxon>Malacostraca</taxon>
        <taxon>Eumalacostraca</taxon>
        <taxon>Eucarida</taxon>
        <taxon>Decapoda</taxon>
        <taxon>Pleocyemata</taxon>
        <taxon>Brachyura</taxon>
        <taxon>Eubrachyura</taxon>
        <taxon>Portunoidea</taxon>
        <taxon>Portunidae</taxon>
        <taxon>Portuninae</taxon>
        <taxon>Portunus</taxon>
    </lineage>
</organism>
<evidence type="ECO:0000256" key="1">
    <source>
        <dbReference type="SAM" id="MobiDB-lite"/>
    </source>
</evidence>
<feature type="compositionally biased region" description="Low complexity" evidence="1">
    <location>
        <begin position="73"/>
        <end position="100"/>
    </location>
</feature>
<dbReference type="EMBL" id="VSRR010117630">
    <property type="protein sequence ID" value="MPC99264.1"/>
    <property type="molecule type" value="Genomic_DNA"/>
</dbReference>
<name>A0A5B7K3S7_PORTR</name>
<protein>
    <submittedName>
        <fullName evidence="2">Uncharacterized protein</fullName>
    </submittedName>
</protein>